<evidence type="ECO:0000256" key="4">
    <source>
        <dbReference type="ARBA" id="ARBA00022840"/>
    </source>
</evidence>
<dbReference type="KEGG" id="aplc:110983315"/>
<evidence type="ECO:0000313" key="11">
    <source>
        <dbReference type="RefSeq" id="XP_022098183.1"/>
    </source>
</evidence>
<feature type="region of interest" description="Disordered" evidence="5">
    <location>
        <begin position="489"/>
        <end position="560"/>
    </location>
</feature>
<dbReference type="GO" id="GO:0004674">
    <property type="term" value="F:protein serine/threonine kinase activity"/>
    <property type="evidence" value="ECO:0007669"/>
    <property type="project" value="InterPro"/>
</dbReference>
<organism evidence="7 8">
    <name type="scientific">Acanthaster planci</name>
    <name type="common">Crown-of-thorns starfish</name>
    <dbReference type="NCBI Taxonomy" id="133434"/>
    <lineage>
        <taxon>Eukaryota</taxon>
        <taxon>Metazoa</taxon>
        <taxon>Echinodermata</taxon>
        <taxon>Eleutherozoa</taxon>
        <taxon>Asterozoa</taxon>
        <taxon>Asteroidea</taxon>
        <taxon>Valvatacea</taxon>
        <taxon>Valvatida</taxon>
        <taxon>Acanthasteridae</taxon>
        <taxon>Acanthaster</taxon>
    </lineage>
</organism>
<evidence type="ECO:0000313" key="7">
    <source>
        <dbReference type="Proteomes" id="UP000694845"/>
    </source>
</evidence>
<protein>
    <submittedName>
        <fullName evidence="8 9">Uncharacterized protein LOC110983315 isoform X1</fullName>
    </submittedName>
</protein>
<dbReference type="Pfam" id="PF00069">
    <property type="entry name" value="Pkinase"/>
    <property type="match status" value="1"/>
</dbReference>
<accession>A0A8B7Z081</accession>
<dbReference type="GO" id="GO:0005776">
    <property type="term" value="C:autophagosome"/>
    <property type="evidence" value="ECO:0007669"/>
    <property type="project" value="TreeGrafter"/>
</dbReference>
<dbReference type="GO" id="GO:0000407">
    <property type="term" value="C:phagophore assembly site"/>
    <property type="evidence" value="ECO:0007669"/>
    <property type="project" value="TreeGrafter"/>
</dbReference>
<dbReference type="GO" id="GO:0010506">
    <property type="term" value="P:regulation of autophagy"/>
    <property type="evidence" value="ECO:0007669"/>
    <property type="project" value="InterPro"/>
</dbReference>
<reference evidence="8 9" key="1">
    <citation type="submission" date="2025-04" db="UniProtKB">
        <authorList>
            <consortium name="RefSeq"/>
        </authorList>
    </citation>
    <scope>IDENTIFICATION</scope>
</reference>
<dbReference type="PROSITE" id="PS50011">
    <property type="entry name" value="PROTEIN_KINASE_DOM"/>
    <property type="match status" value="1"/>
</dbReference>
<dbReference type="RefSeq" id="XP_022098182.1">
    <property type="nucleotide sequence ID" value="XM_022242490.1"/>
</dbReference>
<dbReference type="GO" id="GO:0005524">
    <property type="term" value="F:ATP binding"/>
    <property type="evidence" value="ECO:0007669"/>
    <property type="project" value="UniProtKB-KW"/>
</dbReference>
<dbReference type="RefSeq" id="XP_022098183.1">
    <property type="nucleotide sequence ID" value="XM_022242491.1"/>
</dbReference>
<gene>
    <name evidence="8 9 10 11" type="primary">LOC110983315</name>
</gene>
<dbReference type="AlphaFoldDB" id="A0A8B7Z081"/>
<feature type="compositionally biased region" description="Basic and acidic residues" evidence="5">
    <location>
        <begin position="193"/>
        <end position="204"/>
    </location>
</feature>
<dbReference type="GO" id="GO:0000045">
    <property type="term" value="P:autophagosome assembly"/>
    <property type="evidence" value="ECO:0007669"/>
    <property type="project" value="TreeGrafter"/>
</dbReference>
<evidence type="ECO:0000313" key="9">
    <source>
        <dbReference type="RefSeq" id="XP_022098181.1"/>
    </source>
</evidence>
<dbReference type="Gene3D" id="1.10.510.10">
    <property type="entry name" value="Transferase(Phosphotransferase) domain 1"/>
    <property type="match status" value="1"/>
</dbReference>
<evidence type="ECO:0000259" key="6">
    <source>
        <dbReference type="PROSITE" id="PS50011"/>
    </source>
</evidence>
<dbReference type="SUPFAM" id="SSF56112">
    <property type="entry name" value="Protein kinase-like (PK-like)"/>
    <property type="match status" value="1"/>
</dbReference>
<feature type="compositionally biased region" description="Basic and acidic residues" evidence="5">
    <location>
        <begin position="287"/>
        <end position="296"/>
    </location>
</feature>
<evidence type="ECO:0000313" key="8">
    <source>
        <dbReference type="RefSeq" id="XP_022098180.1"/>
    </source>
</evidence>
<dbReference type="Proteomes" id="UP000694845">
    <property type="component" value="Unplaced"/>
</dbReference>
<dbReference type="InterPro" id="IPR011009">
    <property type="entry name" value="Kinase-like_dom_sf"/>
</dbReference>
<feature type="compositionally biased region" description="Polar residues" evidence="5">
    <location>
        <begin position="221"/>
        <end position="236"/>
    </location>
</feature>
<proteinExistence type="predicted"/>
<feature type="compositionally biased region" description="Polar residues" evidence="5">
    <location>
        <begin position="542"/>
        <end position="555"/>
    </location>
</feature>
<feature type="region of interest" description="Disordered" evidence="5">
    <location>
        <begin position="160"/>
        <end position="179"/>
    </location>
</feature>
<feature type="compositionally biased region" description="Basic and acidic residues" evidence="5">
    <location>
        <begin position="163"/>
        <end position="175"/>
    </location>
</feature>
<feature type="compositionally biased region" description="Low complexity" evidence="5">
    <location>
        <begin position="242"/>
        <end position="259"/>
    </location>
</feature>
<evidence type="ECO:0000256" key="5">
    <source>
        <dbReference type="SAM" id="MobiDB-lite"/>
    </source>
</evidence>
<dbReference type="SMART" id="SM00220">
    <property type="entry name" value="S_TKc"/>
    <property type="match status" value="1"/>
</dbReference>
<dbReference type="GO" id="GO:0016020">
    <property type="term" value="C:membrane"/>
    <property type="evidence" value="ECO:0007669"/>
    <property type="project" value="TreeGrafter"/>
</dbReference>
<evidence type="ECO:0000256" key="3">
    <source>
        <dbReference type="ARBA" id="ARBA00022777"/>
    </source>
</evidence>
<keyword evidence="7" id="KW-1185">Reference proteome</keyword>
<dbReference type="RefSeq" id="XP_022098181.1">
    <property type="nucleotide sequence ID" value="XM_022242489.1"/>
</dbReference>
<feature type="compositionally biased region" description="Basic and acidic residues" evidence="5">
    <location>
        <begin position="527"/>
        <end position="539"/>
    </location>
</feature>
<evidence type="ECO:0000256" key="1">
    <source>
        <dbReference type="ARBA" id="ARBA00022679"/>
    </source>
</evidence>
<keyword evidence="2" id="KW-0547">Nucleotide-binding</keyword>
<keyword evidence="3" id="KW-0418">Kinase</keyword>
<feature type="domain" description="Protein kinase" evidence="6">
    <location>
        <begin position="812"/>
        <end position="1124"/>
    </location>
</feature>
<dbReference type="PANTHER" id="PTHR24348:SF22">
    <property type="entry name" value="NON-SPECIFIC SERINE_THREONINE PROTEIN KINASE"/>
    <property type="match status" value="1"/>
</dbReference>
<keyword evidence="4" id="KW-0067">ATP-binding</keyword>
<dbReference type="InterPro" id="IPR000719">
    <property type="entry name" value="Prot_kinase_dom"/>
</dbReference>
<dbReference type="GeneID" id="110983315"/>
<feature type="region of interest" description="Disordered" evidence="5">
    <location>
        <begin position="591"/>
        <end position="616"/>
    </location>
</feature>
<dbReference type="GO" id="GO:0005829">
    <property type="term" value="C:cytosol"/>
    <property type="evidence" value="ECO:0007669"/>
    <property type="project" value="TreeGrafter"/>
</dbReference>
<evidence type="ECO:0000313" key="10">
    <source>
        <dbReference type="RefSeq" id="XP_022098182.1"/>
    </source>
</evidence>
<dbReference type="OMA" id="PISHEAW"/>
<dbReference type="InterPro" id="IPR045269">
    <property type="entry name" value="Atg1-like"/>
</dbReference>
<dbReference type="RefSeq" id="XP_022098180.1">
    <property type="nucleotide sequence ID" value="XM_022242488.1"/>
</dbReference>
<dbReference type="PANTHER" id="PTHR24348">
    <property type="entry name" value="SERINE/THREONINE-PROTEIN KINASE UNC-51-RELATED"/>
    <property type="match status" value="1"/>
</dbReference>
<feature type="region of interest" description="Disordered" evidence="5">
    <location>
        <begin position="193"/>
        <end position="315"/>
    </location>
</feature>
<dbReference type="OrthoDB" id="4062651at2759"/>
<evidence type="ECO:0000256" key="2">
    <source>
        <dbReference type="ARBA" id="ARBA00022741"/>
    </source>
</evidence>
<keyword evidence="1" id="KW-0808">Transferase</keyword>
<sequence length="1133" mass="127040">MTHVTQRQLKMAAELDQMPPRRKPFCRQTAVTNNVDVADGPIFAVQTSKTGPTRHFRQIKAPCNHFSHDGCSKETSNKDLQQMLPNSKASQKNSSQLQMIRDIHCNGLNHQYTCKGVGGTIQLFVKYIYSEHLTRYDQLLFKQRSSITISYHHETCTPITWQKEPEKAPKRKDISDGLPSSAGAVLADISHRKDLSDVYPRRPESSGQPLLESYPGGGSQGKSLQTSLRRSSNSLVDEQFDSGDSGRQLSSSTSSSLDTQELEASSSDRTIPKIEVNGVVKQSLSESGRHKGEGFRKSKKSSGYGTGGSDEIPEGQHFSSVFLSSENSVNEEIHHPGSYEDERRSFRLSHFSSEGGEHSSPGHNFKLSTGERKVQCQDSDLPPDAAIWLFKQGTHRKIPSHIAKIDIDNLSHSQCDRIFMEILQANPQIPIPRCECFDQSSLKKERYSEQVFTEEEENKRCARACTCIEAQLDFLEKMALISKSWANDMPADADQSRDPSEATASSGEQLELEFSAESEPSLCHSSIRGDDEIDGKTDAPCHTSSGTVTRQTPSYASAYLPGTNTSPSYLNNGTNCLRPSASASHFNKAGIEMDGSDRRYPQKNTHGMEGSRTGHQPLANGYLAAQNHREQLQAEASPLRGATGFTDHGITSGSSDARHMEQRAPFEEVVANGYAEPSHGKRSTGFKDHCVGCNTMHNGRISHTSYRMVSSQQPSNGCTNPVGRQDYSSQLGDPERAVYCKKRCQDNRCQDSSCLLGKRQILKLGSLFLENRIKDGGHIMDCLWQHSSRCKEVECIVPFCAVFRRRPWLPFEEHFSQMCRGSISLDLQMELVNIMTKQLRLGDFLICPINPVSSELWKTACVVEGQFLGDFGDFNILRARIAFQDKARHDVVIKKALSHPDLKKLYFNINQKSSPYITQSYWCSDISGSEMLVCSTYYPEMESLHNAWMVQELTFDICLTLLQQVLYAAMHLHSTYKIVYLNWKCSNVLWDGRTTGENIKLCNFNKVVQIKPGCVVQCPANIIESFDPCFTAPEVFCRTPLSYNSDVWGIGCLLYEMLYKKSPYQDHTHLSPAEMRQLVRDDQIQPDLPCDNSQLLALLCDCLQRKMCERLTTEMFLEKVDDLLSAKTAEAER</sequence>
<name>A0A8B7Z081_ACAPL</name>